<keyword evidence="2" id="KW-1185">Reference proteome</keyword>
<dbReference type="AlphaFoldDB" id="A0A9Q1CPC5"/>
<organism evidence="1 2">
    <name type="scientific">Holothuria leucospilota</name>
    <name type="common">Black long sea cucumber</name>
    <name type="synonym">Mertensiothuria leucospilota</name>
    <dbReference type="NCBI Taxonomy" id="206669"/>
    <lineage>
        <taxon>Eukaryota</taxon>
        <taxon>Metazoa</taxon>
        <taxon>Echinodermata</taxon>
        <taxon>Eleutherozoa</taxon>
        <taxon>Echinozoa</taxon>
        <taxon>Holothuroidea</taxon>
        <taxon>Aspidochirotacea</taxon>
        <taxon>Aspidochirotida</taxon>
        <taxon>Holothuriidae</taxon>
        <taxon>Holothuria</taxon>
    </lineage>
</organism>
<evidence type="ECO:0000313" key="1">
    <source>
        <dbReference type="EMBL" id="KAJ8048335.1"/>
    </source>
</evidence>
<sequence length="80" mass="9215">MERLLFIRLTCKKRMKQLMLMLMHAHATAGSNPPGLQTPLTGQGEGLKLQYVYLKVENEMVCTTSTLLERFQCLITAYYF</sequence>
<comment type="caution">
    <text evidence="1">The sequence shown here is derived from an EMBL/GenBank/DDBJ whole genome shotgun (WGS) entry which is preliminary data.</text>
</comment>
<name>A0A9Q1CPC5_HOLLE</name>
<dbReference type="EMBL" id="JAIZAY010000001">
    <property type="protein sequence ID" value="KAJ8048335.1"/>
    <property type="molecule type" value="Genomic_DNA"/>
</dbReference>
<reference evidence="1" key="1">
    <citation type="submission" date="2021-10" db="EMBL/GenBank/DDBJ databases">
        <title>Tropical sea cucumber genome reveals ecological adaptation and Cuvierian tubules defense mechanism.</title>
        <authorList>
            <person name="Chen T."/>
        </authorList>
    </citation>
    <scope>NUCLEOTIDE SEQUENCE</scope>
    <source>
        <strain evidence="1">Nanhai2018</strain>
        <tissue evidence="1">Muscle</tissue>
    </source>
</reference>
<evidence type="ECO:0000313" key="2">
    <source>
        <dbReference type="Proteomes" id="UP001152320"/>
    </source>
</evidence>
<protein>
    <submittedName>
        <fullName evidence="1">Uncharacterized protein</fullName>
    </submittedName>
</protein>
<dbReference type="Proteomes" id="UP001152320">
    <property type="component" value="Chromosome 1"/>
</dbReference>
<accession>A0A9Q1CPC5</accession>
<gene>
    <name evidence="1" type="ORF">HOLleu_00607</name>
</gene>
<proteinExistence type="predicted"/>